<protein>
    <submittedName>
        <fullName evidence="1">Uncharacterized protein</fullName>
    </submittedName>
</protein>
<evidence type="ECO:0000313" key="2">
    <source>
        <dbReference type="Proteomes" id="UP000054870"/>
    </source>
</evidence>
<sequence length="115" mass="12973">MAAPADSRSLTRVTAERATVVAQLVTVKAVARQRVALLYLSRRVACRTCFRLAYPSQSEDLMGRMWRKQGKIERRLRSGKRLTSATRERLVDELMLAKDARQAAFIAAARRLLGL</sequence>
<gene>
    <name evidence="1" type="ORF">AWB75_02621</name>
</gene>
<reference evidence="1" key="1">
    <citation type="submission" date="2016-01" db="EMBL/GenBank/DDBJ databases">
        <authorList>
            <person name="Peeters C."/>
        </authorList>
    </citation>
    <scope>NUCLEOTIDE SEQUENCE [LARGE SCALE GENOMIC DNA]</scope>
    <source>
        <strain evidence="1">LMG 29318</strain>
    </source>
</reference>
<evidence type="ECO:0000313" key="1">
    <source>
        <dbReference type="EMBL" id="SAK61394.1"/>
    </source>
</evidence>
<proteinExistence type="predicted"/>
<name>A0A158AU66_9BURK</name>
<dbReference type="AlphaFoldDB" id="A0A158AU66"/>
<dbReference type="Proteomes" id="UP000054870">
    <property type="component" value="Unassembled WGS sequence"/>
</dbReference>
<dbReference type="EMBL" id="FCOF02000009">
    <property type="protein sequence ID" value="SAK61394.1"/>
    <property type="molecule type" value="Genomic_DNA"/>
</dbReference>
<comment type="caution">
    <text evidence="1">The sequence shown here is derived from an EMBL/GenBank/DDBJ whole genome shotgun (WGS) entry which is preliminary data.</text>
</comment>
<keyword evidence="2" id="KW-1185">Reference proteome</keyword>
<organism evidence="1 2">
    <name type="scientific">Caballeronia catudaia</name>
    <dbReference type="NCBI Taxonomy" id="1777136"/>
    <lineage>
        <taxon>Bacteria</taxon>
        <taxon>Pseudomonadati</taxon>
        <taxon>Pseudomonadota</taxon>
        <taxon>Betaproteobacteria</taxon>
        <taxon>Burkholderiales</taxon>
        <taxon>Burkholderiaceae</taxon>
        <taxon>Caballeronia</taxon>
    </lineage>
</organism>
<dbReference type="RefSeq" id="WP_087086600.1">
    <property type="nucleotide sequence ID" value="NZ_FCOF02000009.1"/>
</dbReference>
<accession>A0A158AU66</accession>